<dbReference type="InterPro" id="IPR050557">
    <property type="entry name" value="RTX_toxin/Mannuronan_C5-epim"/>
</dbReference>
<gene>
    <name evidence="10" type="ORF">SAMN05444002_1446</name>
</gene>
<protein>
    <submittedName>
        <fullName evidence="10">Ca2+-binding protein, RTX toxin-related</fullName>
    </submittedName>
</protein>
<evidence type="ECO:0000256" key="6">
    <source>
        <dbReference type="ARBA" id="ARBA00023026"/>
    </source>
</evidence>
<feature type="compositionally biased region" description="Gly residues" evidence="8">
    <location>
        <begin position="515"/>
        <end position="527"/>
    </location>
</feature>
<evidence type="ECO:0000256" key="4">
    <source>
        <dbReference type="ARBA" id="ARBA00022656"/>
    </source>
</evidence>
<dbReference type="GO" id="GO:0005576">
    <property type="term" value="C:extracellular region"/>
    <property type="evidence" value="ECO:0007669"/>
    <property type="project" value="UniProtKB-SubCell"/>
</dbReference>
<dbReference type="PRINTS" id="PR01488">
    <property type="entry name" value="RTXTOXINA"/>
</dbReference>
<organism evidence="10 11">
    <name type="scientific">Vannielia litorea</name>
    <dbReference type="NCBI Taxonomy" id="1217970"/>
    <lineage>
        <taxon>Bacteria</taxon>
        <taxon>Pseudomonadati</taxon>
        <taxon>Pseudomonadota</taxon>
        <taxon>Alphaproteobacteria</taxon>
        <taxon>Rhodobacterales</taxon>
        <taxon>Paracoccaceae</taxon>
        <taxon>Vannielia</taxon>
    </lineage>
</organism>
<dbReference type="PANTHER" id="PTHR38340:SF1">
    <property type="entry name" value="S-LAYER PROTEIN"/>
    <property type="match status" value="1"/>
</dbReference>
<dbReference type="InterPro" id="IPR003587">
    <property type="entry name" value="Hint_dom_N"/>
</dbReference>
<feature type="domain" description="Hint" evidence="9">
    <location>
        <begin position="919"/>
        <end position="1035"/>
    </location>
</feature>
<evidence type="ECO:0000259" key="9">
    <source>
        <dbReference type="SMART" id="SM00306"/>
    </source>
</evidence>
<dbReference type="Proteomes" id="UP000184932">
    <property type="component" value="Unassembled WGS sequence"/>
</dbReference>
<dbReference type="SUPFAM" id="SSF51294">
    <property type="entry name" value="Hedgehog/intein (Hint) domain"/>
    <property type="match status" value="1"/>
</dbReference>
<dbReference type="InterPro" id="IPR001343">
    <property type="entry name" value="Hemolysn_Ca-bd"/>
</dbReference>
<dbReference type="GO" id="GO:0005509">
    <property type="term" value="F:calcium ion binding"/>
    <property type="evidence" value="ECO:0007669"/>
    <property type="project" value="InterPro"/>
</dbReference>
<comment type="subcellular location">
    <subcellularLocation>
        <location evidence="1">Membrane</location>
    </subcellularLocation>
    <subcellularLocation>
        <location evidence="2">Secreted</location>
    </subcellularLocation>
</comment>
<dbReference type="InterPro" id="IPR003995">
    <property type="entry name" value="RTX_toxin_determinant-A"/>
</dbReference>
<evidence type="ECO:0000256" key="7">
    <source>
        <dbReference type="ARBA" id="ARBA00023136"/>
    </source>
</evidence>
<keyword evidence="5" id="KW-0677">Repeat</keyword>
<dbReference type="GO" id="GO:0090729">
    <property type="term" value="F:toxin activity"/>
    <property type="evidence" value="ECO:0007669"/>
    <property type="project" value="UniProtKB-KW"/>
</dbReference>
<evidence type="ECO:0000256" key="8">
    <source>
        <dbReference type="SAM" id="MobiDB-lite"/>
    </source>
</evidence>
<dbReference type="InterPro" id="IPR036844">
    <property type="entry name" value="Hint_dom_sf"/>
</dbReference>
<dbReference type="Gene3D" id="2.170.16.10">
    <property type="entry name" value="Hedgehog/Intein (Hint) domain"/>
    <property type="match status" value="1"/>
</dbReference>
<name>A0A1N6F7I5_9RHOB</name>
<proteinExistence type="predicted"/>
<keyword evidence="4" id="KW-0800">Toxin</keyword>
<dbReference type="InterPro" id="IPR011049">
    <property type="entry name" value="Serralysin-like_metalloprot_C"/>
</dbReference>
<feature type="region of interest" description="Disordered" evidence="8">
    <location>
        <begin position="323"/>
        <end position="346"/>
    </location>
</feature>
<feature type="region of interest" description="Disordered" evidence="8">
    <location>
        <begin position="495"/>
        <end position="546"/>
    </location>
</feature>
<sequence>MTKVTLDFNDAATGTVVDNEYKSEGVTISSIVNGTVNGSKSPAMIFNTAKPTGGDTDLATSNLGKVLIISEDGDSNDPDDEACGGTLRFDFDENVTFHGLTLLDVEEGAYVKLYDADGKSLGYKYVTTKNNGQCDVNFGAVEGVARMEVVLKGSGAVDNVSYTLPEPESELDGIVEGTAGDDVIDTAYTGDPEGDMIDNNDAILPGEAPNDDIVVAGDGDDIVKSGEGDDEVYGNGGSDTLYGGAGNDILIGDAAGAYGNGAGGETSEQEVFKWSELKDYNGGSLQNGEKIVSQSQDTGDNVVKLTLQKSYDNTFSTDQQKVHSIDTGNLPGANPYSSLESELDDKGDSQTYTLEFEKDAENVSFRINDIDFDSTVVVKAYDANGNAVSVNMTAGSGVALYDNDGVAGKETAVSKGGGQPDTSPTYSALVSAAGPVAKLVITHSQHGNSDSGVNVTDIYFDTVIAGEGSGAEGNDTIYGGDGDDYIEGNGGDDYLNGGEGDDTILGGSGNDEIHGGGGNDTIDGGSGNDYITGNRGDDVIEGGEGDDVIYGQDGNDQLSGGAGNDYIRGGQDADIIDGGDGDDEIYGMSGDDTITGGKGNDYIDGGGGEDTIDGGDGDDTIIGWNNKDTIIGGKGNDTITAGGSDDIVHAGDGNDTVDGGDGNDYIDTSGNIHPVTGLSGTPDQGYPGIWAPDADPNDDKDTVYGGKGNDTIITGDDDDYIEGGEGNDTINAGYDDDIVYGNEGDDYIVGGEGNDYIDGGDGDDIIYGGLDPAFPDALNIPDEDGDLRPDNGDDEIHGGAGNDRIFGQDDDDLIYGDEGDDYLDGGVDDDTIYGGTGNDTIIGGEGEDKLYGDDDRDTFIGGNAGDHVDGGAGGDDYDTLDLTGSGVDYIQYTSPDKEDGIVHFLDGGTMTFEEVENVIPCFTPGTLIATPRGEVAVEDLKVGDKVITRDNGIQEIRWLGRTEVGTVELMKRPELRPVRIAQGALDGNLPERDMLVSPQHRVLVASDRAALYFEEREVLVAAKHLVNGKGIAEAADVASVTYIHFMFDQHEVVLSDGAWTESFQPGDYTLEGLDREQREELLALFPELKEKAGRDGYSAARKTLKKHEALLLTE</sequence>
<dbReference type="InterPro" id="IPR018511">
    <property type="entry name" value="Hemolysin-typ_Ca-bd_CS"/>
</dbReference>
<dbReference type="Pfam" id="PF13403">
    <property type="entry name" value="Hint_2"/>
    <property type="match status" value="1"/>
</dbReference>
<dbReference type="InterPro" id="IPR006141">
    <property type="entry name" value="Intein_N"/>
</dbReference>
<dbReference type="SMART" id="SM00306">
    <property type="entry name" value="HintN"/>
    <property type="match status" value="1"/>
</dbReference>
<keyword evidence="3" id="KW-0964">Secreted</keyword>
<dbReference type="STRING" id="1217970.SAMN05444002_1446"/>
<dbReference type="SUPFAM" id="SSF51120">
    <property type="entry name" value="beta-Roll"/>
    <property type="match status" value="5"/>
</dbReference>
<dbReference type="Gene3D" id="2.150.10.10">
    <property type="entry name" value="Serralysin-like metalloprotease, C-terminal"/>
    <property type="match status" value="6"/>
</dbReference>
<dbReference type="InterPro" id="IPR028992">
    <property type="entry name" value="Hedgehog/Intein_dom"/>
</dbReference>
<dbReference type="PROSITE" id="PS50817">
    <property type="entry name" value="INTEIN_N_TER"/>
    <property type="match status" value="1"/>
</dbReference>
<accession>A0A1N6F7I5</accession>
<evidence type="ECO:0000313" key="11">
    <source>
        <dbReference type="Proteomes" id="UP000184932"/>
    </source>
</evidence>
<reference evidence="11" key="1">
    <citation type="submission" date="2016-11" db="EMBL/GenBank/DDBJ databases">
        <authorList>
            <person name="Varghese N."/>
            <person name="Submissions S."/>
        </authorList>
    </citation>
    <scope>NUCLEOTIDE SEQUENCE [LARGE SCALE GENOMIC DNA]</scope>
    <source>
        <strain evidence="11">DSM 29440</strain>
    </source>
</reference>
<keyword evidence="7" id="KW-0472">Membrane</keyword>
<evidence type="ECO:0000256" key="3">
    <source>
        <dbReference type="ARBA" id="ARBA00022525"/>
    </source>
</evidence>
<dbReference type="RefSeq" id="WP_245794398.1">
    <property type="nucleotide sequence ID" value="NZ_FSRL01000001.1"/>
</dbReference>
<keyword evidence="11" id="KW-1185">Reference proteome</keyword>
<dbReference type="EMBL" id="FSRL01000001">
    <property type="protein sequence ID" value="SIN91268.1"/>
    <property type="molecule type" value="Genomic_DNA"/>
</dbReference>
<evidence type="ECO:0000256" key="2">
    <source>
        <dbReference type="ARBA" id="ARBA00004613"/>
    </source>
</evidence>
<evidence type="ECO:0000256" key="1">
    <source>
        <dbReference type="ARBA" id="ARBA00004370"/>
    </source>
</evidence>
<evidence type="ECO:0000256" key="5">
    <source>
        <dbReference type="ARBA" id="ARBA00022737"/>
    </source>
</evidence>
<dbReference type="AlphaFoldDB" id="A0A1N6F7I5"/>
<dbReference type="PROSITE" id="PS00330">
    <property type="entry name" value="HEMOLYSIN_CALCIUM"/>
    <property type="match status" value="12"/>
</dbReference>
<evidence type="ECO:0000313" key="10">
    <source>
        <dbReference type="EMBL" id="SIN91268.1"/>
    </source>
</evidence>
<dbReference type="PANTHER" id="PTHR38340">
    <property type="entry name" value="S-LAYER PROTEIN"/>
    <property type="match status" value="1"/>
</dbReference>
<dbReference type="GO" id="GO:0016020">
    <property type="term" value="C:membrane"/>
    <property type="evidence" value="ECO:0007669"/>
    <property type="project" value="UniProtKB-SubCell"/>
</dbReference>
<dbReference type="PRINTS" id="PR00313">
    <property type="entry name" value="CABNDNGRPT"/>
</dbReference>
<dbReference type="Pfam" id="PF00353">
    <property type="entry name" value="HemolysinCabind"/>
    <property type="match status" value="9"/>
</dbReference>
<dbReference type="GO" id="GO:0016539">
    <property type="term" value="P:intein-mediated protein splicing"/>
    <property type="evidence" value="ECO:0007669"/>
    <property type="project" value="InterPro"/>
</dbReference>
<keyword evidence="6" id="KW-0843">Virulence</keyword>